<dbReference type="InterPro" id="IPR044565">
    <property type="entry name" value="Sec22"/>
</dbReference>
<dbReference type="Pfam" id="PF00957">
    <property type="entry name" value="Synaptobrevin"/>
    <property type="match status" value="1"/>
</dbReference>
<evidence type="ECO:0000313" key="19">
    <source>
        <dbReference type="EMBL" id="KAK0407093.1"/>
    </source>
</evidence>
<dbReference type="Gene3D" id="1.20.5.110">
    <property type="match status" value="1"/>
</dbReference>
<dbReference type="Pfam" id="PF13774">
    <property type="entry name" value="Longin"/>
    <property type="match status" value="1"/>
</dbReference>
<dbReference type="GO" id="GO:0005789">
    <property type="term" value="C:endoplasmic reticulum membrane"/>
    <property type="evidence" value="ECO:0007669"/>
    <property type="project" value="UniProtKB-SubCell"/>
</dbReference>
<dbReference type="CDD" id="cd15866">
    <property type="entry name" value="R-SNARE_SEC22"/>
    <property type="match status" value="1"/>
</dbReference>
<feature type="domain" description="V-SNARE coiled-coil homology" evidence="18">
    <location>
        <begin position="133"/>
        <end position="194"/>
    </location>
</feature>
<evidence type="ECO:0000256" key="12">
    <source>
        <dbReference type="ARBA" id="ARBA00024173"/>
    </source>
</evidence>
<evidence type="ECO:0000259" key="18">
    <source>
        <dbReference type="PROSITE" id="PS50892"/>
    </source>
</evidence>
<comment type="subcellular location">
    <subcellularLocation>
        <location evidence="1">Endoplasmic reticulum membrane</location>
        <topology evidence="1">Single-pass type IV membrane protein</topology>
    </subcellularLocation>
    <subcellularLocation>
        <location evidence="13">Golgi apparatus</location>
        <location evidence="13">cis-Golgi network membrane</location>
    </subcellularLocation>
    <subcellularLocation>
        <location evidence="2">Melanosome</location>
    </subcellularLocation>
</comment>
<gene>
    <name evidence="19" type="ORF">QR680_018991</name>
</gene>
<keyword evidence="6" id="KW-0256">Endoplasmic reticulum</keyword>
<keyword evidence="5 15" id="KW-0812">Transmembrane</keyword>
<dbReference type="EMBL" id="JAUCMV010000004">
    <property type="protein sequence ID" value="KAK0407093.1"/>
    <property type="molecule type" value="Genomic_DNA"/>
</dbReference>
<organism evidence="19 20">
    <name type="scientific">Steinernema hermaphroditum</name>
    <dbReference type="NCBI Taxonomy" id="289476"/>
    <lineage>
        <taxon>Eukaryota</taxon>
        <taxon>Metazoa</taxon>
        <taxon>Ecdysozoa</taxon>
        <taxon>Nematoda</taxon>
        <taxon>Chromadorea</taxon>
        <taxon>Rhabditida</taxon>
        <taxon>Tylenchina</taxon>
        <taxon>Panagrolaimomorpha</taxon>
        <taxon>Strongyloidoidea</taxon>
        <taxon>Steinernematidae</taxon>
        <taxon>Steinernema</taxon>
    </lineage>
</organism>
<dbReference type="GO" id="GO:0006888">
    <property type="term" value="P:endoplasmic reticulum to Golgi vesicle-mediated transport"/>
    <property type="evidence" value="ECO:0007669"/>
    <property type="project" value="InterPro"/>
</dbReference>
<dbReference type="InterPro" id="IPR011012">
    <property type="entry name" value="Longin-like_dom_sf"/>
</dbReference>
<keyword evidence="4" id="KW-0813">Transport</keyword>
<evidence type="ECO:0000256" key="16">
    <source>
        <dbReference type="SAM" id="SignalP"/>
    </source>
</evidence>
<evidence type="ECO:0000313" key="20">
    <source>
        <dbReference type="Proteomes" id="UP001175271"/>
    </source>
</evidence>
<reference evidence="19" key="1">
    <citation type="submission" date="2023-06" db="EMBL/GenBank/DDBJ databases">
        <title>Genomic analysis of the entomopathogenic nematode Steinernema hermaphroditum.</title>
        <authorList>
            <person name="Schwarz E.M."/>
            <person name="Heppert J.K."/>
            <person name="Baniya A."/>
            <person name="Schwartz H.T."/>
            <person name="Tan C.-H."/>
            <person name="Antoshechkin I."/>
            <person name="Sternberg P.W."/>
            <person name="Goodrich-Blair H."/>
            <person name="Dillman A.R."/>
        </authorList>
    </citation>
    <scope>NUCLEOTIDE SEQUENCE</scope>
    <source>
        <strain evidence="19">PS9179</strain>
        <tissue evidence="19">Whole animal</tissue>
    </source>
</reference>
<dbReference type="GO" id="GO:0005484">
    <property type="term" value="F:SNAP receptor activity"/>
    <property type="evidence" value="ECO:0007669"/>
    <property type="project" value="InterPro"/>
</dbReference>
<accession>A0AA39HJN0</accession>
<evidence type="ECO:0000256" key="14">
    <source>
        <dbReference type="PROSITE-ProRule" id="PRU00290"/>
    </source>
</evidence>
<keyword evidence="20" id="KW-1185">Reference proteome</keyword>
<dbReference type="SMART" id="SM01270">
    <property type="entry name" value="Longin"/>
    <property type="match status" value="1"/>
</dbReference>
<name>A0AA39HJN0_9BILA</name>
<evidence type="ECO:0000256" key="3">
    <source>
        <dbReference type="ARBA" id="ARBA00008025"/>
    </source>
</evidence>
<dbReference type="GO" id="GO:0015031">
    <property type="term" value="P:protein transport"/>
    <property type="evidence" value="ECO:0007669"/>
    <property type="project" value="UniProtKB-KW"/>
</dbReference>
<dbReference type="SUPFAM" id="SSF58038">
    <property type="entry name" value="SNARE fusion complex"/>
    <property type="match status" value="1"/>
</dbReference>
<feature type="signal peptide" evidence="16">
    <location>
        <begin position="1"/>
        <end position="17"/>
    </location>
</feature>
<comment type="similarity">
    <text evidence="3">Belongs to the synaptobrevin family.</text>
</comment>
<dbReference type="InterPro" id="IPR042855">
    <property type="entry name" value="V_SNARE_CC"/>
</dbReference>
<evidence type="ECO:0000256" key="7">
    <source>
        <dbReference type="ARBA" id="ARBA00022927"/>
    </source>
</evidence>
<feature type="chain" id="PRO_5041280879" description="V-SNARE coiled-coil homology domain-containing protein" evidence="16">
    <location>
        <begin position="18"/>
        <end position="214"/>
    </location>
</feature>
<evidence type="ECO:0000259" key="17">
    <source>
        <dbReference type="PROSITE" id="PS50859"/>
    </source>
</evidence>
<dbReference type="Gene3D" id="3.30.450.50">
    <property type="entry name" value="Longin domain"/>
    <property type="match status" value="1"/>
</dbReference>
<evidence type="ECO:0000256" key="4">
    <source>
        <dbReference type="ARBA" id="ARBA00022448"/>
    </source>
</evidence>
<dbReference type="GO" id="GO:0006890">
    <property type="term" value="P:retrograde vesicle-mediated transport, Golgi to endoplasmic reticulum"/>
    <property type="evidence" value="ECO:0007669"/>
    <property type="project" value="InterPro"/>
</dbReference>
<keyword evidence="16" id="KW-0732">Signal</keyword>
<dbReference type="PROSITE" id="PS50859">
    <property type="entry name" value="LONGIN"/>
    <property type="match status" value="1"/>
</dbReference>
<comment type="caution">
    <text evidence="19">The sequence shown here is derived from an EMBL/GenBank/DDBJ whole genome shotgun (WGS) entry which is preliminary data.</text>
</comment>
<dbReference type="PROSITE" id="PS50892">
    <property type="entry name" value="V_SNARE"/>
    <property type="match status" value="1"/>
</dbReference>
<dbReference type="SUPFAM" id="SSF64356">
    <property type="entry name" value="SNARE-like"/>
    <property type="match status" value="1"/>
</dbReference>
<evidence type="ECO:0000256" key="8">
    <source>
        <dbReference type="ARBA" id="ARBA00022989"/>
    </source>
</evidence>
<feature type="domain" description="Longin" evidence="17">
    <location>
        <begin position="6"/>
        <end position="119"/>
    </location>
</feature>
<dbReference type="PANTHER" id="PTHR45837">
    <property type="entry name" value="VESICLE-TRAFFICKING PROTEIN SEC22B"/>
    <property type="match status" value="1"/>
</dbReference>
<keyword evidence="10 14" id="KW-0175">Coiled coil</keyword>
<evidence type="ECO:0000256" key="10">
    <source>
        <dbReference type="ARBA" id="ARBA00023054"/>
    </source>
</evidence>
<dbReference type="Proteomes" id="UP001175271">
    <property type="component" value="Unassembled WGS sequence"/>
</dbReference>
<keyword evidence="9" id="KW-0333">Golgi apparatus</keyword>
<protein>
    <recommendedName>
        <fullName evidence="21">V-SNARE coiled-coil homology domain-containing protein</fullName>
    </recommendedName>
</protein>
<evidence type="ECO:0000256" key="6">
    <source>
        <dbReference type="ARBA" id="ARBA00022824"/>
    </source>
</evidence>
<comment type="function">
    <text evidence="12">SNARE involved in targeting and fusion of ER-derived transport vesicles with the Golgi complex as well as Golgi-derived retrograde transport vesicles with the ER.</text>
</comment>
<dbReference type="InterPro" id="IPR010908">
    <property type="entry name" value="Longin_dom"/>
</dbReference>
<evidence type="ECO:0000256" key="5">
    <source>
        <dbReference type="ARBA" id="ARBA00022692"/>
    </source>
</evidence>
<sequence length="214" mass="24501">MVLLTLIARVRDGLILATSIEGPDENPDMVKYTNQAKMLFRKLSAPNTPSQQTVESRPYVFHYVIKDQICCLCLCDMNFPRKSAFAFLEDIANEFNGQNGSRVATVTRPYHFLDFDAYIQQAKKRYSDRSRFAMAAVNNELTDVTRIMVSNIEDVIHRGEALNILESRASDLSDMSRKYRQDAAMLNRRSMMFKVFAALGFAGLIFLILRFFVL</sequence>
<evidence type="ECO:0000256" key="2">
    <source>
        <dbReference type="ARBA" id="ARBA00004223"/>
    </source>
</evidence>
<dbReference type="GO" id="GO:0005794">
    <property type="term" value="C:Golgi apparatus"/>
    <property type="evidence" value="ECO:0007669"/>
    <property type="project" value="UniProtKB-SubCell"/>
</dbReference>
<dbReference type="AlphaFoldDB" id="A0AA39HJN0"/>
<dbReference type="CDD" id="cd14824">
    <property type="entry name" value="Longin"/>
    <property type="match status" value="1"/>
</dbReference>
<evidence type="ECO:0000256" key="1">
    <source>
        <dbReference type="ARBA" id="ARBA00004163"/>
    </source>
</evidence>
<evidence type="ECO:0000256" key="11">
    <source>
        <dbReference type="ARBA" id="ARBA00023136"/>
    </source>
</evidence>
<keyword evidence="7" id="KW-0653">Protein transport</keyword>
<keyword evidence="11 15" id="KW-0472">Membrane</keyword>
<feature type="transmembrane region" description="Helical" evidence="15">
    <location>
        <begin position="195"/>
        <end position="213"/>
    </location>
</feature>
<evidence type="ECO:0008006" key="21">
    <source>
        <dbReference type="Google" id="ProtNLM"/>
    </source>
</evidence>
<evidence type="ECO:0000256" key="13">
    <source>
        <dbReference type="ARBA" id="ARBA00024188"/>
    </source>
</evidence>
<keyword evidence="8 15" id="KW-1133">Transmembrane helix</keyword>
<proteinExistence type="inferred from homology"/>
<evidence type="ECO:0000256" key="9">
    <source>
        <dbReference type="ARBA" id="ARBA00023034"/>
    </source>
</evidence>
<evidence type="ECO:0000256" key="15">
    <source>
        <dbReference type="SAM" id="Phobius"/>
    </source>
</evidence>